<keyword evidence="1" id="KW-0812">Transmembrane</keyword>
<keyword evidence="1" id="KW-1133">Transmembrane helix</keyword>
<protein>
    <submittedName>
        <fullName evidence="2">Uncharacterized protein</fullName>
    </submittedName>
</protein>
<dbReference type="STRING" id="230819.A0A5C3KYH3"/>
<sequence length="509" mass="55850">MIIFHAADQENSEKRPEVAFGSSIHRPAIRFPELATIRSRWSAEINRNSFRSLPDYDTSQREHRLLNPSLKSRILTGLRSRRVVLAILVSVVVVVLATVIPLRNSKGQPEPEEGEVFEIVNASLNTYAVDLFDWEDYNGSCEEFVYTVPTTPESNSSTGFVYTTLQYHLSATDIVTVRLNGSRSPQFTGRLFVDMSSDPLKSDITFEVNVNASSSAILTQTTFCFNHHNTTRGLLINTPDSFDVDDTVFLDIRVQLPWNSTIDGFITFLPEFSQELGNIHGVDLLYLEGYNAPISCQYATAGDVTINNMFAPIQGTFNVTRAMRIEASQSSIDMDLTLTQLTAGETISFEVTAQHSPVLVNLTLDELGPKVSSEQNENSIYTISFVTQVNSHNGTVDLSLSQNPSLAPASVIQTVSIRTSLADSSVKMDSRIGGPFIVKSQFGATRLRDNGNTLDAAGQGRTVEIGNRTRTTVSGNVGWAGSFLRGDNGYYGNALDILSTLGMATLELV</sequence>
<organism evidence="2 3">
    <name type="scientific">Coprinopsis marcescibilis</name>
    <name type="common">Agaric fungus</name>
    <name type="synonym">Psathyrella marcescibilis</name>
    <dbReference type="NCBI Taxonomy" id="230819"/>
    <lineage>
        <taxon>Eukaryota</taxon>
        <taxon>Fungi</taxon>
        <taxon>Dikarya</taxon>
        <taxon>Basidiomycota</taxon>
        <taxon>Agaricomycotina</taxon>
        <taxon>Agaricomycetes</taxon>
        <taxon>Agaricomycetidae</taxon>
        <taxon>Agaricales</taxon>
        <taxon>Agaricineae</taxon>
        <taxon>Psathyrellaceae</taxon>
        <taxon>Coprinopsis</taxon>
    </lineage>
</organism>
<keyword evidence="3" id="KW-1185">Reference proteome</keyword>
<proteinExistence type="predicted"/>
<gene>
    <name evidence="2" type="ORF">FA15DRAFT_673019</name>
</gene>
<evidence type="ECO:0000313" key="2">
    <source>
        <dbReference type="EMBL" id="TFK20978.1"/>
    </source>
</evidence>
<dbReference type="Proteomes" id="UP000307440">
    <property type="component" value="Unassembled WGS sequence"/>
</dbReference>
<evidence type="ECO:0000256" key="1">
    <source>
        <dbReference type="SAM" id="Phobius"/>
    </source>
</evidence>
<evidence type="ECO:0000313" key="3">
    <source>
        <dbReference type="Proteomes" id="UP000307440"/>
    </source>
</evidence>
<accession>A0A5C3KYH3</accession>
<keyword evidence="1" id="KW-0472">Membrane</keyword>
<feature type="transmembrane region" description="Helical" evidence="1">
    <location>
        <begin position="83"/>
        <end position="102"/>
    </location>
</feature>
<name>A0A5C3KYH3_COPMA</name>
<reference evidence="2 3" key="1">
    <citation type="journal article" date="2019" name="Nat. Ecol. Evol.">
        <title>Megaphylogeny resolves global patterns of mushroom evolution.</title>
        <authorList>
            <person name="Varga T."/>
            <person name="Krizsan K."/>
            <person name="Foldi C."/>
            <person name="Dima B."/>
            <person name="Sanchez-Garcia M."/>
            <person name="Sanchez-Ramirez S."/>
            <person name="Szollosi G.J."/>
            <person name="Szarkandi J.G."/>
            <person name="Papp V."/>
            <person name="Albert L."/>
            <person name="Andreopoulos W."/>
            <person name="Angelini C."/>
            <person name="Antonin V."/>
            <person name="Barry K.W."/>
            <person name="Bougher N.L."/>
            <person name="Buchanan P."/>
            <person name="Buyck B."/>
            <person name="Bense V."/>
            <person name="Catcheside P."/>
            <person name="Chovatia M."/>
            <person name="Cooper J."/>
            <person name="Damon W."/>
            <person name="Desjardin D."/>
            <person name="Finy P."/>
            <person name="Geml J."/>
            <person name="Haridas S."/>
            <person name="Hughes K."/>
            <person name="Justo A."/>
            <person name="Karasinski D."/>
            <person name="Kautmanova I."/>
            <person name="Kiss B."/>
            <person name="Kocsube S."/>
            <person name="Kotiranta H."/>
            <person name="LaButti K.M."/>
            <person name="Lechner B.E."/>
            <person name="Liimatainen K."/>
            <person name="Lipzen A."/>
            <person name="Lukacs Z."/>
            <person name="Mihaltcheva S."/>
            <person name="Morgado L.N."/>
            <person name="Niskanen T."/>
            <person name="Noordeloos M.E."/>
            <person name="Ohm R.A."/>
            <person name="Ortiz-Santana B."/>
            <person name="Ovrebo C."/>
            <person name="Racz N."/>
            <person name="Riley R."/>
            <person name="Savchenko A."/>
            <person name="Shiryaev A."/>
            <person name="Soop K."/>
            <person name="Spirin V."/>
            <person name="Szebenyi C."/>
            <person name="Tomsovsky M."/>
            <person name="Tulloss R.E."/>
            <person name="Uehling J."/>
            <person name="Grigoriev I.V."/>
            <person name="Vagvolgyi C."/>
            <person name="Papp T."/>
            <person name="Martin F.M."/>
            <person name="Miettinen O."/>
            <person name="Hibbett D.S."/>
            <person name="Nagy L.G."/>
        </authorList>
    </citation>
    <scope>NUCLEOTIDE SEQUENCE [LARGE SCALE GENOMIC DNA]</scope>
    <source>
        <strain evidence="2 3">CBS 121175</strain>
    </source>
</reference>
<dbReference type="EMBL" id="ML210282">
    <property type="protein sequence ID" value="TFK20978.1"/>
    <property type="molecule type" value="Genomic_DNA"/>
</dbReference>
<dbReference type="AlphaFoldDB" id="A0A5C3KYH3"/>
<dbReference type="OrthoDB" id="3233661at2759"/>